<evidence type="ECO:0000313" key="6">
    <source>
        <dbReference type="Proteomes" id="UP000282574"/>
    </source>
</evidence>
<sequence length="266" mass="29288">MARTVISQSLSTQQSPNSYLLEIQNLEVSFDGLKVVDELNLCVNPGEVRVLIGANGAGKTTTMDLISGKIKASKGKILFKGLNITNWESDKIARAGIGRKFQIPSVFKDLTVAENMQVAFCFNPSLFLNVYRCLQRKEHERISEILDLVGLTELSQQPARLLSHGQTQWLEIGMVLAQNPKLVLLDEPTAGMTVQETRKTAEIVNSLRGQHAILVVEHDMTFVRDICHIITVMHQGKKLAEGTISEIENNPDVLAAYLGNGGISHA</sequence>
<dbReference type="InterPro" id="IPR032823">
    <property type="entry name" value="BCA_ABC_TP_C"/>
</dbReference>
<dbReference type="CDD" id="cd03219">
    <property type="entry name" value="ABC_Mj1267_LivG_branched"/>
    <property type="match status" value="1"/>
</dbReference>
<dbReference type="NCBIfam" id="TIGR03411">
    <property type="entry name" value="urea_trans_UrtD"/>
    <property type="match status" value="1"/>
</dbReference>
<dbReference type="GO" id="GO:0005524">
    <property type="term" value="F:ATP binding"/>
    <property type="evidence" value="ECO:0007669"/>
    <property type="project" value="UniProtKB-KW"/>
</dbReference>
<comment type="caution">
    <text evidence="5">The sequence shown here is derived from an EMBL/GenBank/DDBJ whole genome shotgun (WGS) entry which is preliminary data.</text>
</comment>
<gene>
    <name evidence="5" type="ORF">DSM107010_50860</name>
</gene>
<accession>A0AB37UDH3</accession>
<dbReference type="InterPro" id="IPR003593">
    <property type="entry name" value="AAA+_ATPase"/>
</dbReference>
<dbReference type="Pfam" id="PF12399">
    <property type="entry name" value="BCA_ABC_TP_C"/>
    <property type="match status" value="1"/>
</dbReference>
<evidence type="ECO:0000256" key="3">
    <source>
        <dbReference type="ARBA" id="ARBA00022840"/>
    </source>
</evidence>
<evidence type="ECO:0000259" key="4">
    <source>
        <dbReference type="PROSITE" id="PS50893"/>
    </source>
</evidence>
<dbReference type="FunFam" id="3.40.50.300:FF:000421">
    <property type="entry name" value="Branched-chain amino acid ABC transporter ATP-binding protein"/>
    <property type="match status" value="1"/>
</dbReference>
<dbReference type="PANTHER" id="PTHR45772">
    <property type="entry name" value="CONSERVED COMPONENT OF ABC TRANSPORTER FOR NATURAL AMINO ACIDS-RELATED"/>
    <property type="match status" value="1"/>
</dbReference>
<dbReference type="GO" id="GO:0005886">
    <property type="term" value="C:plasma membrane"/>
    <property type="evidence" value="ECO:0007669"/>
    <property type="project" value="TreeGrafter"/>
</dbReference>
<dbReference type="PANTHER" id="PTHR45772:SF8">
    <property type="entry name" value="HIGH-AFFINITY BRANCHED-CHAIN AMINO ACID TRANSPORT ATP-BINDING PROTEIN"/>
    <property type="match status" value="1"/>
</dbReference>
<dbReference type="SMART" id="SM00382">
    <property type="entry name" value="AAA"/>
    <property type="match status" value="1"/>
</dbReference>
<dbReference type="RefSeq" id="WP_127024265.1">
    <property type="nucleotide sequence ID" value="NZ_JAVKZF010000001.1"/>
</dbReference>
<dbReference type="GO" id="GO:0016887">
    <property type="term" value="F:ATP hydrolysis activity"/>
    <property type="evidence" value="ECO:0007669"/>
    <property type="project" value="InterPro"/>
</dbReference>
<evidence type="ECO:0000313" key="5">
    <source>
        <dbReference type="EMBL" id="RUT07407.1"/>
    </source>
</evidence>
<evidence type="ECO:0000256" key="2">
    <source>
        <dbReference type="ARBA" id="ARBA00022741"/>
    </source>
</evidence>
<proteinExistence type="predicted"/>
<keyword evidence="1" id="KW-0813">Transport</keyword>
<dbReference type="InterPro" id="IPR027417">
    <property type="entry name" value="P-loop_NTPase"/>
</dbReference>
<protein>
    <submittedName>
        <fullName evidence="5">ABC transporter ATP-binding protein</fullName>
    </submittedName>
</protein>
<dbReference type="InterPro" id="IPR017781">
    <property type="entry name" value="ABC_transptr_urea_ATP-bd_UrtD"/>
</dbReference>
<dbReference type="InterPro" id="IPR003439">
    <property type="entry name" value="ABC_transporter-like_ATP-bd"/>
</dbReference>
<keyword evidence="3 5" id="KW-0067">ATP-binding</keyword>
<dbReference type="AlphaFoldDB" id="A0AB37UDH3"/>
<dbReference type="SUPFAM" id="SSF52540">
    <property type="entry name" value="P-loop containing nucleoside triphosphate hydrolases"/>
    <property type="match status" value="1"/>
</dbReference>
<dbReference type="InterPro" id="IPR051120">
    <property type="entry name" value="ABC_AA/LPS_Transport"/>
</dbReference>
<feature type="domain" description="ABC transporter" evidence="4">
    <location>
        <begin position="21"/>
        <end position="260"/>
    </location>
</feature>
<name>A0AB37UDH3_9CYAN</name>
<dbReference type="Proteomes" id="UP000282574">
    <property type="component" value="Unassembled WGS sequence"/>
</dbReference>
<dbReference type="Gene3D" id="3.40.50.300">
    <property type="entry name" value="P-loop containing nucleotide triphosphate hydrolases"/>
    <property type="match status" value="1"/>
</dbReference>
<keyword evidence="6" id="KW-1185">Reference proteome</keyword>
<reference evidence="5 6" key="1">
    <citation type="journal article" date="2019" name="Genome Biol. Evol.">
        <title>Day and night: Metabolic profiles and evolutionary relationships of six axenic non-marine cyanobacteria.</title>
        <authorList>
            <person name="Will S.E."/>
            <person name="Henke P."/>
            <person name="Boedeker C."/>
            <person name="Huang S."/>
            <person name="Brinkmann H."/>
            <person name="Rohde M."/>
            <person name="Jarek M."/>
            <person name="Friedl T."/>
            <person name="Seufert S."/>
            <person name="Schumacher M."/>
            <person name="Overmann J."/>
            <person name="Neumann-Schaal M."/>
            <person name="Petersen J."/>
        </authorList>
    </citation>
    <scope>NUCLEOTIDE SEQUENCE [LARGE SCALE GENOMIC DNA]</scope>
    <source>
        <strain evidence="5 6">SAG 39.79</strain>
    </source>
</reference>
<dbReference type="PROSITE" id="PS50893">
    <property type="entry name" value="ABC_TRANSPORTER_2"/>
    <property type="match status" value="1"/>
</dbReference>
<keyword evidence="2" id="KW-0547">Nucleotide-binding</keyword>
<organism evidence="5 6">
    <name type="scientific">Chroococcidiopsis cubana SAG 39.79</name>
    <dbReference type="NCBI Taxonomy" id="388085"/>
    <lineage>
        <taxon>Bacteria</taxon>
        <taxon>Bacillati</taxon>
        <taxon>Cyanobacteriota</taxon>
        <taxon>Cyanophyceae</taxon>
        <taxon>Chroococcidiopsidales</taxon>
        <taxon>Chroococcidiopsidaceae</taxon>
        <taxon>Chroococcidiopsis</taxon>
    </lineage>
</organism>
<evidence type="ECO:0000256" key="1">
    <source>
        <dbReference type="ARBA" id="ARBA00022448"/>
    </source>
</evidence>
<dbReference type="Pfam" id="PF00005">
    <property type="entry name" value="ABC_tran"/>
    <property type="match status" value="1"/>
</dbReference>
<dbReference type="EMBL" id="RSCK01000062">
    <property type="protein sequence ID" value="RUT07407.1"/>
    <property type="molecule type" value="Genomic_DNA"/>
</dbReference>